<gene>
    <name evidence="1" type="ORF">G4G51_001949</name>
</gene>
<protein>
    <submittedName>
        <fullName evidence="1">Uncharacterized protein</fullName>
    </submittedName>
</protein>
<dbReference type="EMBL" id="DAASCL010000013">
    <property type="protein sequence ID" value="HAE4977406.1"/>
    <property type="molecule type" value="Genomic_DNA"/>
</dbReference>
<comment type="caution">
    <text evidence="1">The sequence shown here is derived from an EMBL/GenBank/DDBJ whole genome shotgun (WGS) entry which is preliminary data.</text>
</comment>
<proteinExistence type="predicted"/>
<organism evidence="1">
    <name type="scientific">Salmonella dublin</name>
    <dbReference type="NCBI Taxonomy" id="98360"/>
    <lineage>
        <taxon>Bacteria</taxon>
        <taxon>Pseudomonadati</taxon>
        <taxon>Pseudomonadota</taxon>
        <taxon>Gammaproteobacteria</taxon>
        <taxon>Enterobacterales</taxon>
        <taxon>Enterobacteriaceae</taxon>
        <taxon>Salmonella</taxon>
    </lineage>
</organism>
<accession>A0A732CXK6</accession>
<reference evidence="1" key="2">
    <citation type="submission" date="2018-07" db="EMBL/GenBank/DDBJ databases">
        <authorList>
            <consortium name="NCBI Pathogen Detection Project"/>
        </authorList>
    </citation>
    <scope>NUCLEOTIDE SEQUENCE</scope>
    <source>
        <strain evidence="1">10-1049</strain>
    </source>
</reference>
<evidence type="ECO:0000313" key="1">
    <source>
        <dbReference type="EMBL" id="HAE4977406.1"/>
    </source>
</evidence>
<sequence length="82" mass="9203">MSILNSTSVTSCIFSRLKAGGKLHVGKNAGKFLSHLFFIQKKQGDMKMIDFESGTTYSENPAYGWVFAFLGMEIRSPHLWPD</sequence>
<reference evidence="1" key="1">
    <citation type="journal article" date="2018" name="Genome Biol.">
        <title>SKESA: strategic k-mer extension for scrupulous assemblies.</title>
        <authorList>
            <person name="Souvorov A."/>
            <person name="Agarwala R."/>
            <person name="Lipman D.J."/>
        </authorList>
    </citation>
    <scope>NUCLEOTIDE SEQUENCE</scope>
    <source>
        <strain evidence="1">10-1049</strain>
    </source>
</reference>
<dbReference type="AlphaFoldDB" id="A0A732CXK6"/>
<name>A0A732CXK6_SALDU</name>